<organism evidence="8 9">
    <name type="scientific">Flexivirga caeni</name>
    <dbReference type="NCBI Taxonomy" id="2294115"/>
    <lineage>
        <taxon>Bacteria</taxon>
        <taxon>Bacillati</taxon>
        <taxon>Actinomycetota</taxon>
        <taxon>Actinomycetes</taxon>
        <taxon>Micrococcales</taxon>
        <taxon>Dermacoccaceae</taxon>
        <taxon>Flexivirga</taxon>
    </lineage>
</organism>
<accession>A0A3M9M7Z8</accession>
<dbReference type="PROSITE" id="PS00893">
    <property type="entry name" value="NUDIX_BOX"/>
    <property type="match status" value="1"/>
</dbReference>
<evidence type="ECO:0000259" key="7">
    <source>
        <dbReference type="PROSITE" id="PS51462"/>
    </source>
</evidence>
<dbReference type="SUPFAM" id="SSF55811">
    <property type="entry name" value="Nudix"/>
    <property type="match status" value="1"/>
</dbReference>
<evidence type="ECO:0000256" key="2">
    <source>
        <dbReference type="ARBA" id="ARBA00005582"/>
    </source>
</evidence>
<dbReference type="EMBL" id="RJJQ01000010">
    <property type="protein sequence ID" value="RNI21689.1"/>
    <property type="molecule type" value="Genomic_DNA"/>
</dbReference>
<dbReference type="PRINTS" id="PR00502">
    <property type="entry name" value="NUDIXFAMILY"/>
</dbReference>
<dbReference type="GO" id="GO:0016787">
    <property type="term" value="F:hydrolase activity"/>
    <property type="evidence" value="ECO:0007669"/>
    <property type="project" value="UniProtKB-KW"/>
</dbReference>
<keyword evidence="3 5" id="KW-0378">Hydrolase</keyword>
<evidence type="ECO:0000313" key="9">
    <source>
        <dbReference type="Proteomes" id="UP000271678"/>
    </source>
</evidence>
<evidence type="ECO:0000256" key="4">
    <source>
        <dbReference type="ARBA" id="ARBA00022842"/>
    </source>
</evidence>
<dbReference type="InterPro" id="IPR000086">
    <property type="entry name" value="NUDIX_hydrolase_dom"/>
</dbReference>
<dbReference type="PROSITE" id="PS51462">
    <property type="entry name" value="NUDIX"/>
    <property type="match status" value="1"/>
</dbReference>
<sequence>MRVLLMDDQERLLLFRDSDLGLTPVPHWWITPGGGVGSGESDVTAALRELREETGLEVTAAELVGPVGRRTVVHGYSDQVTTQHDVFWLVTVPAFDVSTAGHTVEEQATMSEHHWWTRAELESVDPAEPVWPVDIVRLLEVAQSPDRSAWPVDLGQCEESTVPAAPPAS</sequence>
<dbReference type="AlphaFoldDB" id="A0A3M9M7Z8"/>
<gene>
    <name evidence="8" type="ORF">EFY87_11110</name>
</gene>
<comment type="similarity">
    <text evidence="2 5">Belongs to the Nudix hydrolase family.</text>
</comment>
<dbReference type="Pfam" id="PF00293">
    <property type="entry name" value="NUDIX"/>
    <property type="match status" value="1"/>
</dbReference>
<dbReference type="PANTHER" id="PTHR43046:SF12">
    <property type="entry name" value="GDP-MANNOSE MANNOSYL HYDROLASE"/>
    <property type="match status" value="1"/>
</dbReference>
<dbReference type="InterPro" id="IPR015797">
    <property type="entry name" value="NUDIX_hydrolase-like_dom_sf"/>
</dbReference>
<evidence type="ECO:0000256" key="6">
    <source>
        <dbReference type="SAM" id="MobiDB-lite"/>
    </source>
</evidence>
<protein>
    <submittedName>
        <fullName evidence="8">NUDIX domain-containing protein</fullName>
    </submittedName>
</protein>
<evidence type="ECO:0000313" key="8">
    <source>
        <dbReference type="EMBL" id="RNI21689.1"/>
    </source>
</evidence>
<dbReference type="Proteomes" id="UP000271678">
    <property type="component" value="Unassembled WGS sequence"/>
</dbReference>
<dbReference type="InterPro" id="IPR020476">
    <property type="entry name" value="Nudix_hydrolase"/>
</dbReference>
<reference evidence="8 9" key="1">
    <citation type="submission" date="2018-11" db="EMBL/GenBank/DDBJ databases">
        <title>Draft genome of Simplicispira Flexivirga sp. BO-16.</title>
        <authorList>
            <person name="Im W.T."/>
        </authorList>
    </citation>
    <scope>NUCLEOTIDE SEQUENCE [LARGE SCALE GENOMIC DNA]</scope>
    <source>
        <strain evidence="8 9">BO-16</strain>
    </source>
</reference>
<dbReference type="OrthoDB" id="9804442at2"/>
<comment type="caution">
    <text evidence="8">The sequence shown here is derived from an EMBL/GenBank/DDBJ whole genome shotgun (WGS) entry which is preliminary data.</text>
</comment>
<proteinExistence type="inferred from homology"/>
<feature type="region of interest" description="Disordered" evidence="6">
    <location>
        <begin position="150"/>
        <end position="169"/>
    </location>
</feature>
<keyword evidence="4" id="KW-0460">Magnesium</keyword>
<keyword evidence="9" id="KW-1185">Reference proteome</keyword>
<feature type="domain" description="Nudix hydrolase" evidence="7">
    <location>
        <begin position="1"/>
        <end position="139"/>
    </location>
</feature>
<evidence type="ECO:0000256" key="1">
    <source>
        <dbReference type="ARBA" id="ARBA00001946"/>
    </source>
</evidence>
<dbReference type="PANTHER" id="PTHR43046">
    <property type="entry name" value="GDP-MANNOSE MANNOSYL HYDROLASE"/>
    <property type="match status" value="1"/>
</dbReference>
<dbReference type="CDD" id="cd04685">
    <property type="entry name" value="NUDIX_Hydrolase"/>
    <property type="match status" value="1"/>
</dbReference>
<dbReference type="Gene3D" id="3.90.79.10">
    <property type="entry name" value="Nucleoside Triphosphate Pyrophosphohydrolase"/>
    <property type="match status" value="1"/>
</dbReference>
<comment type="cofactor">
    <cofactor evidence="1">
        <name>Mg(2+)</name>
        <dbReference type="ChEBI" id="CHEBI:18420"/>
    </cofactor>
</comment>
<dbReference type="InterPro" id="IPR020084">
    <property type="entry name" value="NUDIX_hydrolase_CS"/>
</dbReference>
<evidence type="ECO:0000256" key="5">
    <source>
        <dbReference type="RuleBase" id="RU003476"/>
    </source>
</evidence>
<name>A0A3M9M7Z8_9MICO</name>
<evidence type="ECO:0000256" key="3">
    <source>
        <dbReference type="ARBA" id="ARBA00022801"/>
    </source>
</evidence>